<dbReference type="PANTHER" id="PTHR36974">
    <property type="entry name" value="MEMBRANE PROTEIN-RELATED"/>
    <property type="match status" value="1"/>
</dbReference>
<gene>
    <name evidence="2" type="ORF">SAMN04488128_10134</name>
</gene>
<dbReference type="OrthoDB" id="673526at2"/>
<evidence type="ECO:0000313" key="2">
    <source>
        <dbReference type="EMBL" id="SJZ39654.1"/>
    </source>
</evidence>
<protein>
    <submittedName>
        <fullName evidence="2">Uncharacterized membrane protein</fullName>
    </submittedName>
</protein>
<reference evidence="3" key="1">
    <citation type="submission" date="2017-02" db="EMBL/GenBank/DDBJ databases">
        <authorList>
            <person name="Varghese N."/>
            <person name="Submissions S."/>
        </authorList>
    </citation>
    <scope>NUCLEOTIDE SEQUENCE [LARGE SCALE GENOMIC DNA]</scope>
    <source>
        <strain evidence="3">DSM 22224</strain>
    </source>
</reference>
<sequence length="151" mass="16976">MKPIIILISVFTLALLVSRPVMGDWQLILAGNLAMCCMLCFTALGHFLFPKGMVMMIPRVIPFKKAVVYITGVAEIVMGILLLAPSLREMTGWVIIIFFLLIFPANIYAAIKHVDLEKATYSGPGPGYLWFRVPEQLLFIAWVYFFSIAVF</sequence>
<feature type="transmembrane region" description="Helical" evidence="1">
    <location>
        <begin position="90"/>
        <end position="109"/>
    </location>
</feature>
<organism evidence="2 3">
    <name type="scientific">Chitinophaga eiseniae</name>
    <dbReference type="NCBI Taxonomy" id="634771"/>
    <lineage>
        <taxon>Bacteria</taxon>
        <taxon>Pseudomonadati</taxon>
        <taxon>Bacteroidota</taxon>
        <taxon>Chitinophagia</taxon>
        <taxon>Chitinophagales</taxon>
        <taxon>Chitinophagaceae</taxon>
        <taxon>Chitinophaga</taxon>
    </lineage>
</organism>
<keyword evidence="1" id="KW-1133">Transmembrane helix</keyword>
<dbReference type="EMBL" id="FUWZ01000001">
    <property type="protein sequence ID" value="SJZ39654.1"/>
    <property type="molecule type" value="Genomic_DNA"/>
</dbReference>
<dbReference type="AlphaFoldDB" id="A0A1T4KB43"/>
<name>A0A1T4KB43_9BACT</name>
<feature type="transmembrane region" description="Helical" evidence="1">
    <location>
        <begin position="129"/>
        <end position="150"/>
    </location>
</feature>
<evidence type="ECO:0000313" key="3">
    <source>
        <dbReference type="Proteomes" id="UP000190367"/>
    </source>
</evidence>
<dbReference type="Proteomes" id="UP000190367">
    <property type="component" value="Unassembled WGS sequence"/>
</dbReference>
<feature type="transmembrane region" description="Helical" evidence="1">
    <location>
        <begin position="66"/>
        <end position="84"/>
    </location>
</feature>
<accession>A0A1T4KB43</accession>
<feature type="transmembrane region" description="Helical" evidence="1">
    <location>
        <begin position="33"/>
        <end position="54"/>
    </location>
</feature>
<dbReference type="STRING" id="634771.SAMN04488128_10134"/>
<proteinExistence type="predicted"/>
<dbReference type="PANTHER" id="PTHR36974:SF1">
    <property type="entry name" value="DOXX FAMILY MEMBRANE PROTEIN"/>
    <property type="match status" value="1"/>
</dbReference>
<keyword evidence="3" id="KW-1185">Reference proteome</keyword>
<evidence type="ECO:0000256" key="1">
    <source>
        <dbReference type="SAM" id="Phobius"/>
    </source>
</evidence>
<keyword evidence="1" id="KW-0472">Membrane</keyword>
<keyword evidence="1" id="KW-0812">Transmembrane</keyword>
<dbReference type="RefSeq" id="WP_078666773.1">
    <property type="nucleotide sequence ID" value="NZ_FUWZ01000001.1"/>
</dbReference>